<evidence type="ECO:0000259" key="4">
    <source>
        <dbReference type="Pfam" id="PF13193"/>
    </source>
</evidence>
<dbReference type="FunFam" id="3.30.300.30:FF:000008">
    <property type="entry name" value="2,3-dihydroxybenzoate-AMP ligase"/>
    <property type="match status" value="1"/>
</dbReference>
<comment type="similarity">
    <text evidence="1">Belongs to the ATP-dependent AMP-binding enzyme family.</text>
</comment>
<evidence type="ECO:0000313" key="5">
    <source>
        <dbReference type="EMBL" id="MPL86529.1"/>
    </source>
</evidence>
<dbReference type="CDD" id="cd05936">
    <property type="entry name" value="FC-FACS_FadD_like"/>
    <property type="match status" value="1"/>
</dbReference>
<dbReference type="EC" id="6.2.1.3" evidence="5"/>
<name>A0A644V5C2_9ZZZZ</name>
<protein>
    <submittedName>
        <fullName evidence="5">Long-chain-fatty-acid--CoA ligase</fullName>
        <ecNumber evidence="5">6.2.1.3</ecNumber>
    </submittedName>
</protein>
<dbReference type="InterPro" id="IPR025110">
    <property type="entry name" value="AMP-bd_C"/>
</dbReference>
<dbReference type="PROSITE" id="PS00455">
    <property type="entry name" value="AMP_BINDING"/>
    <property type="match status" value="1"/>
</dbReference>
<evidence type="ECO:0000256" key="1">
    <source>
        <dbReference type="ARBA" id="ARBA00006432"/>
    </source>
</evidence>
<dbReference type="PANTHER" id="PTHR43767">
    <property type="entry name" value="LONG-CHAIN-FATTY-ACID--COA LIGASE"/>
    <property type="match status" value="1"/>
</dbReference>
<accession>A0A644V5C2</accession>
<keyword evidence="2 5" id="KW-0436">Ligase</keyword>
<dbReference type="SUPFAM" id="SSF56801">
    <property type="entry name" value="Acetyl-CoA synthetase-like"/>
    <property type="match status" value="1"/>
</dbReference>
<dbReference type="Gene3D" id="3.40.50.12780">
    <property type="entry name" value="N-terminal domain of ligase-like"/>
    <property type="match status" value="1"/>
</dbReference>
<dbReference type="Pfam" id="PF13193">
    <property type="entry name" value="AMP-binding_C"/>
    <property type="match status" value="1"/>
</dbReference>
<dbReference type="AlphaFoldDB" id="A0A644V5C2"/>
<comment type="caution">
    <text evidence="5">The sequence shown here is derived from an EMBL/GenBank/DDBJ whole genome shotgun (WGS) entry which is preliminary data.</text>
</comment>
<sequence length="494" mass="55131">MLYFDIIAEHPGDKTALIFKNQITTYGQLRRKVVQWANYLQSRGVKKGDKVGLLSKNCADFVVSYFAIIKAGAVVVPFNFQLAAREVAFIVKDASMKFMVTRQKLEMTEALAEIGYESGLLQFDYEDMCQITDHEFVNYTMDENDNCTIIYTSGTTGIPKGAMLSHKNLVANTMQFTEVVKTYSTDSALCVLPMYHCFAWTVSISGPLYHGATIVIQETYIFKDTMKLIAAHNVNTFAGVPTMIQLFYKGAEPEELAGIRYFISGGAPLPRILAEGFKNKFGKPVQEGYGLSEASPVVSVNPTNAIKLGSIGPSLPGVTVHILNENDEQVGTSEVGELCVRGDNVMLGYLNLPEETATTLRDGWLHTGDLAYKDEEGFIFIVDRLKDMIISSGENVYPREIEEVLYRHPAIFEAAVIGIPDKLRGQAICAYIVLNAGYELDKRELRKYLLERIAPYKVPREILFRAEMPKSATGKILKTALREQALVDMVNRKR</sequence>
<dbReference type="InterPro" id="IPR045851">
    <property type="entry name" value="AMP-bd_C_sf"/>
</dbReference>
<dbReference type="Gene3D" id="3.30.300.30">
    <property type="match status" value="1"/>
</dbReference>
<evidence type="ECO:0000259" key="3">
    <source>
        <dbReference type="Pfam" id="PF00501"/>
    </source>
</evidence>
<dbReference type="InterPro" id="IPR050237">
    <property type="entry name" value="ATP-dep_AMP-bd_enzyme"/>
</dbReference>
<dbReference type="GO" id="GO:0004467">
    <property type="term" value="F:long-chain fatty acid-CoA ligase activity"/>
    <property type="evidence" value="ECO:0007669"/>
    <property type="project" value="UniProtKB-EC"/>
</dbReference>
<reference evidence="5" key="1">
    <citation type="submission" date="2019-08" db="EMBL/GenBank/DDBJ databases">
        <authorList>
            <person name="Kucharzyk K."/>
            <person name="Murdoch R.W."/>
            <person name="Higgins S."/>
            <person name="Loffler F."/>
        </authorList>
    </citation>
    <scope>NUCLEOTIDE SEQUENCE</scope>
</reference>
<dbReference type="NCBIfam" id="NF004837">
    <property type="entry name" value="PRK06187.1"/>
    <property type="match status" value="1"/>
</dbReference>
<gene>
    <name evidence="5" type="primary">lcfB_16</name>
    <name evidence="5" type="ORF">SDC9_32511</name>
</gene>
<evidence type="ECO:0000256" key="2">
    <source>
        <dbReference type="ARBA" id="ARBA00022598"/>
    </source>
</evidence>
<feature type="domain" description="AMP-binding enzyme C-terminal" evidence="4">
    <location>
        <begin position="400"/>
        <end position="475"/>
    </location>
</feature>
<proteinExistence type="inferred from homology"/>
<dbReference type="Pfam" id="PF00501">
    <property type="entry name" value="AMP-binding"/>
    <property type="match status" value="1"/>
</dbReference>
<dbReference type="InterPro" id="IPR042099">
    <property type="entry name" value="ANL_N_sf"/>
</dbReference>
<dbReference type="EMBL" id="VSSQ01000223">
    <property type="protein sequence ID" value="MPL86529.1"/>
    <property type="molecule type" value="Genomic_DNA"/>
</dbReference>
<dbReference type="PANTHER" id="PTHR43767:SF1">
    <property type="entry name" value="NONRIBOSOMAL PEPTIDE SYNTHASE PES1 (EUROFUNG)-RELATED"/>
    <property type="match status" value="1"/>
</dbReference>
<dbReference type="InterPro" id="IPR000873">
    <property type="entry name" value="AMP-dep_synth/lig_dom"/>
</dbReference>
<organism evidence="5">
    <name type="scientific">bioreactor metagenome</name>
    <dbReference type="NCBI Taxonomy" id="1076179"/>
    <lineage>
        <taxon>unclassified sequences</taxon>
        <taxon>metagenomes</taxon>
        <taxon>ecological metagenomes</taxon>
    </lineage>
</organism>
<dbReference type="InterPro" id="IPR020845">
    <property type="entry name" value="AMP-binding_CS"/>
</dbReference>
<feature type="domain" description="AMP-dependent synthetase/ligase" evidence="3">
    <location>
        <begin position="8"/>
        <end position="350"/>
    </location>
</feature>